<name>A0A431UG15_STEMA</name>
<evidence type="ECO:0000313" key="2">
    <source>
        <dbReference type="EMBL" id="RTQ88480.1"/>
    </source>
</evidence>
<sequence>MPAAMHGLALLPVAPGSAGRWPATSANTCSQAWPGSTDGSGGSMLAACRHPPSLRGQSTAISPAIPTTTAM</sequence>
<protein>
    <submittedName>
        <fullName evidence="2">Uncharacterized protein</fullName>
    </submittedName>
</protein>
<proteinExistence type="predicted"/>
<evidence type="ECO:0000256" key="1">
    <source>
        <dbReference type="SAM" id="MobiDB-lite"/>
    </source>
</evidence>
<feature type="compositionally biased region" description="Polar residues" evidence="1">
    <location>
        <begin position="24"/>
        <end position="34"/>
    </location>
</feature>
<feature type="compositionally biased region" description="Low complexity" evidence="1">
    <location>
        <begin position="58"/>
        <end position="71"/>
    </location>
</feature>
<gene>
    <name evidence="2" type="ORF">EKL94_12885</name>
</gene>
<dbReference type="Proteomes" id="UP000271705">
    <property type="component" value="Unassembled WGS sequence"/>
</dbReference>
<comment type="caution">
    <text evidence="2">The sequence shown here is derived from an EMBL/GenBank/DDBJ whole genome shotgun (WGS) entry which is preliminary data.</text>
</comment>
<feature type="region of interest" description="Disordered" evidence="1">
    <location>
        <begin position="16"/>
        <end position="71"/>
    </location>
</feature>
<organism evidence="2 3">
    <name type="scientific">Stenotrophomonas maltophilia</name>
    <name type="common">Pseudomonas maltophilia</name>
    <name type="synonym">Xanthomonas maltophilia</name>
    <dbReference type="NCBI Taxonomy" id="40324"/>
    <lineage>
        <taxon>Bacteria</taxon>
        <taxon>Pseudomonadati</taxon>
        <taxon>Pseudomonadota</taxon>
        <taxon>Gammaproteobacteria</taxon>
        <taxon>Lysobacterales</taxon>
        <taxon>Lysobacteraceae</taxon>
        <taxon>Stenotrophomonas</taxon>
        <taxon>Stenotrophomonas maltophilia group</taxon>
    </lineage>
</organism>
<evidence type="ECO:0000313" key="3">
    <source>
        <dbReference type="Proteomes" id="UP000271705"/>
    </source>
</evidence>
<accession>A0A431UG15</accession>
<reference evidence="2 3" key="1">
    <citation type="submission" date="2018-12" db="EMBL/GenBank/DDBJ databases">
        <authorList>
            <person name="Kartti S."/>
            <person name="Manni A."/>
            <person name="Chemao El Fihri M.W."/>
            <person name="Laamarti M."/>
            <person name="Temsamani L."/>
            <person name="El Jamali J.E."/>
            <person name="Ouadghiri M."/>
            <person name="Ibrahimi A."/>
            <person name="Filati-Maltouf A."/>
        </authorList>
    </citation>
    <scope>NUCLEOTIDE SEQUENCE [LARGE SCALE GENOMIC DNA]</scope>
    <source>
        <strain evidence="2 3">MDMC339</strain>
    </source>
</reference>
<dbReference type="EMBL" id="RXLZ01000035">
    <property type="protein sequence ID" value="RTQ88480.1"/>
    <property type="molecule type" value="Genomic_DNA"/>
</dbReference>
<dbReference type="AlphaFoldDB" id="A0A431UG15"/>